<dbReference type="PANTHER" id="PTHR42711:SF16">
    <property type="entry name" value="ABC TRANSPORTER ATP-BINDING PROTEIN"/>
    <property type="match status" value="1"/>
</dbReference>
<dbReference type="PROSITE" id="PS00211">
    <property type="entry name" value="ABC_TRANSPORTER_1"/>
    <property type="match status" value="1"/>
</dbReference>
<dbReference type="GO" id="GO:0005524">
    <property type="term" value="F:ATP binding"/>
    <property type="evidence" value="ECO:0007669"/>
    <property type="project" value="UniProtKB-KW"/>
</dbReference>
<dbReference type="EMBL" id="PXVD01000013">
    <property type="protein sequence ID" value="MDJ1371535.1"/>
    <property type="molecule type" value="Genomic_DNA"/>
</dbReference>
<dbReference type="RefSeq" id="WP_026936766.1">
    <property type="nucleotide sequence ID" value="NZ_CP028426.1"/>
</dbReference>
<protein>
    <submittedName>
        <fullName evidence="7">ABC transporter ATP-binding protein</fullName>
    </submittedName>
</protein>
<keyword evidence="2" id="KW-0813">Transport</keyword>
<accession>A0ABT7C8W8</accession>
<evidence type="ECO:0000313" key="8">
    <source>
        <dbReference type="Proteomes" id="UP001170379"/>
    </source>
</evidence>
<evidence type="ECO:0000259" key="6">
    <source>
        <dbReference type="PROSITE" id="PS50893"/>
    </source>
</evidence>
<feature type="domain" description="ABC transporter" evidence="6">
    <location>
        <begin position="4"/>
        <end position="229"/>
    </location>
</feature>
<dbReference type="PANTHER" id="PTHR42711">
    <property type="entry name" value="ABC TRANSPORTER ATP-BINDING PROTEIN"/>
    <property type="match status" value="1"/>
</dbReference>
<comment type="subcellular location">
    <subcellularLocation>
        <location evidence="1">Cell membrane</location>
        <topology evidence="1">Peripheral membrane protein</topology>
    </subcellularLocation>
</comment>
<evidence type="ECO:0000256" key="2">
    <source>
        <dbReference type="ARBA" id="ARBA00022448"/>
    </source>
</evidence>
<keyword evidence="5" id="KW-0046">Antibiotic resistance</keyword>
<comment type="caution">
    <text evidence="7">The sequence shown here is derived from an EMBL/GenBank/DDBJ whole genome shotgun (WGS) entry which is preliminary data.</text>
</comment>
<evidence type="ECO:0000256" key="5">
    <source>
        <dbReference type="ARBA" id="ARBA00023251"/>
    </source>
</evidence>
<dbReference type="InterPro" id="IPR027417">
    <property type="entry name" value="P-loop_NTPase"/>
</dbReference>
<dbReference type="SMART" id="SM00382">
    <property type="entry name" value="AAA"/>
    <property type="match status" value="1"/>
</dbReference>
<dbReference type="InterPro" id="IPR050763">
    <property type="entry name" value="ABC_transporter_ATP-binding"/>
</dbReference>
<dbReference type="InterPro" id="IPR003593">
    <property type="entry name" value="AAA+_ATPase"/>
</dbReference>
<keyword evidence="4 7" id="KW-0067">ATP-binding</keyword>
<dbReference type="Gene3D" id="3.40.50.300">
    <property type="entry name" value="P-loop containing nucleotide triphosphate hydrolases"/>
    <property type="match status" value="1"/>
</dbReference>
<dbReference type="InterPro" id="IPR003439">
    <property type="entry name" value="ABC_transporter-like_ATP-bd"/>
</dbReference>
<name>A0ABT7C8W8_9MICO</name>
<evidence type="ECO:0000256" key="1">
    <source>
        <dbReference type="ARBA" id="ARBA00004202"/>
    </source>
</evidence>
<dbReference type="PROSITE" id="PS50893">
    <property type="entry name" value="ABC_TRANSPORTER_2"/>
    <property type="match status" value="1"/>
</dbReference>
<keyword evidence="8" id="KW-1185">Reference proteome</keyword>
<dbReference type="Pfam" id="PF00005">
    <property type="entry name" value="ABC_tran"/>
    <property type="match status" value="1"/>
</dbReference>
<keyword evidence="3" id="KW-0547">Nucleotide-binding</keyword>
<evidence type="ECO:0000313" key="7">
    <source>
        <dbReference type="EMBL" id="MDJ1371535.1"/>
    </source>
</evidence>
<evidence type="ECO:0000256" key="3">
    <source>
        <dbReference type="ARBA" id="ARBA00022741"/>
    </source>
</evidence>
<dbReference type="Proteomes" id="UP001170379">
    <property type="component" value="Unassembled WGS sequence"/>
</dbReference>
<dbReference type="InterPro" id="IPR017871">
    <property type="entry name" value="ABC_transporter-like_CS"/>
</dbReference>
<gene>
    <name evidence="7" type="ORF">C7K25_09175</name>
</gene>
<dbReference type="SUPFAM" id="SSF52540">
    <property type="entry name" value="P-loop containing nucleoside triphosphate hydrolases"/>
    <property type="match status" value="1"/>
</dbReference>
<organism evidence="7 8">
    <name type="scientific">Gulosibacter molinativorax</name>
    <dbReference type="NCBI Taxonomy" id="256821"/>
    <lineage>
        <taxon>Bacteria</taxon>
        <taxon>Bacillati</taxon>
        <taxon>Actinomycetota</taxon>
        <taxon>Actinomycetes</taxon>
        <taxon>Micrococcales</taxon>
        <taxon>Microbacteriaceae</taxon>
        <taxon>Gulosibacter</taxon>
    </lineage>
</organism>
<dbReference type="CDD" id="cd03230">
    <property type="entry name" value="ABC_DR_subfamily_A"/>
    <property type="match status" value="1"/>
</dbReference>
<evidence type="ECO:0000256" key="4">
    <source>
        <dbReference type="ARBA" id="ARBA00022840"/>
    </source>
</evidence>
<reference evidence="7" key="2">
    <citation type="journal article" date="2022" name="Sci. Rep.">
        <title>In silico prediction of the enzymes involved in the degradation of the herbicide molinate by Gulosibacter molinativorax ON4T.</title>
        <authorList>
            <person name="Lopes A.R."/>
            <person name="Bunin E."/>
            <person name="Viana A.T."/>
            <person name="Froufe H."/>
            <person name="Munoz-Merida A."/>
            <person name="Pinho D."/>
            <person name="Figueiredo J."/>
            <person name="Barroso C."/>
            <person name="Vaz-Moreira I."/>
            <person name="Bellanger X."/>
            <person name="Egas C."/>
            <person name="Nunes O.C."/>
        </authorList>
    </citation>
    <scope>NUCLEOTIDE SEQUENCE</scope>
    <source>
        <strain evidence="7">ON4</strain>
    </source>
</reference>
<sequence>MNAITVHGLKKSYKGREVLRGIDLSVSEGEIVGILGPNGAGKTTAVEMIGGLRTPDAGTMSVHGIDPASGDPGLRRVLGMQLQQAQLPDRITVEEALDLFASFYENPVPTDELLGRFGLEPHRGQFFEKLSGGQKQRLSVALALVGRPKVAILDELTTGLDAAARRDIWQYLEALSETGTTMLLVTHSMEEAQRLCDRIYLLNGGVIVAEGAPHEIAARSGGHTVSFEPDPAIDLDILRGIDGITSLTTEGEQVVVIGDADTPQDVLTVLIERGIRARRLRVTEPTLDDAYLRAMEN</sequence>
<proteinExistence type="predicted"/>
<reference evidence="7" key="1">
    <citation type="submission" date="2018-03" db="EMBL/GenBank/DDBJ databases">
        <authorList>
            <person name="Nunes O.C."/>
            <person name="Lopes A.R."/>
            <person name="Froufe H."/>
            <person name="Munoz-Merida A."/>
            <person name="Barroso C."/>
            <person name="Egas C."/>
        </authorList>
    </citation>
    <scope>NUCLEOTIDE SEQUENCE</scope>
    <source>
        <strain evidence="7">ON4</strain>
    </source>
</reference>